<protein>
    <recommendedName>
        <fullName evidence="3">Cyclin N-terminal domain-containing protein</fullName>
    </recommendedName>
</protein>
<dbReference type="PANTHER" id="PTHR15615:SF36">
    <property type="entry name" value="PHO85 CYCLIN-5"/>
    <property type="match status" value="1"/>
</dbReference>
<dbReference type="OrthoDB" id="286814at2759"/>
<dbReference type="SUPFAM" id="SSF47954">
    <property type="entry name" value="Cyclin-like"/>
    <property type="match status" value="1"/>
</dbReference>
<keyword evidence="2" id="KW-1185">Reference proteome</keyword>
<evidence type="ECO:0000313" key="2">
    <source>
        <dbReference type="Proteomes" id="UP000799421"/>
    </source>
</evidence>
<dbReference type="GO" id="GO:0016538">
    <property type="term" value="F:cyclin-dependent protein serine/threonine kinase regulator activity"/>
    <property type="evidence" value="ECO:0007669"/>
    <property type="project" value="TreeGrafter"/>
</dbReference>
<dbReference type="GO" id="GO:0019901">
    <property type="term" value="F:protein kinase binding"/>
    <property type="evidence" value="ECO:0007669"/>
    <property type="project" value="InterPro"/>
</dbReference>
<proteinExistence type="predicted"/>
<dbReference type="PANTHER" id="PTHR15615">
    <property type="match status" value="1"/>
</dbReference>
<dbReference type="AlphaFoldDB" id="A0A6A7C007"/>
<accession>A0A6A7C007</accession>
<feature type="non-terminal residue" evidence="1">
    <location>
        <position position="162"/>
    </location>
</feature>
<evidence type="ECO:0000313" key="1">
    <source>
        <dbReference type="EMBL" id="KAF2860841.1"/>
    </source>
</evidence>
<dbReference type="InterPro" id="IPR013922">
    <property type="entry name" value="Cyclin_PHO80-like"/>
</dbReference>
<dbReference type="GO" id="GO:0000307">
    <property type="term" value="C:cyclin-dependent protein kinase holoenzyme complex"/>
    <property type="evidence" value="ECO:0007669"/>
    <property type="project" value="TreeGrafter"/>
</dbReference>
<gene>
    <name evidence="1" type="ORF">K470DRAFT_203895</name>
</gene>
<reference evidence="1" key="1">
    <citation type="journal article" date="2020" name="Stud. Mycol.">
        <title>101 Dothideomycetes genomes: a test case for predicting lifestyles and emergence of pathogens.</title>
        <authorList>
            <person name="Haridas S."/>
            <person name="Albert R."/>
            <person name="Binder M."/>
            <person name="Bloem J."/>
            <person name="Labutti K."/>
            <person name="Salamov A."/>
            <person name="Andreopoulos B."/>
            <person name="Baker S."/>
            <person name="Barry K."/>
            <person name="Bills G."/>
            <person name="Bluhm B."/>
            <person name="Cannon C."/>
            <person name="Castanera R."/>
            <person name="Culley D."/>
            <person name="Daum C."/>
            <person name="Ezra D."/>
            <person name="Gonzalez J."/>
            <person name="Henrissat B."/>
            <person name="Kuo A."/>
            <person name="Liang C."/>
            <person name="Lipzen A."/>
            <person name="Lutzoni F."/>
            <person name="Magnuson J."/>
            <person name="Mondo S."/>
            <person name="Nolan M."/>
            <person name="Ohm R."/>
            <person name="Pangilinan J."/>
            <person name="Park H.-J."/>
            <person name="Ramirez L."/>
            <person name="Alfaro M."/>
            <person name="Sun H."/>
            <person name="Tritt A."/>
            <person name="Yoshinaga Y."/>
            <person name="Zwiers L.-H."/>
            <person name="Turgeon B."/>
            <person name="Goodwin S."/>
            <person name="Spatafora J."/>
            <person name="Crous P."/>
            <person name="Grigoriev I."/>
        </authorList>
    </citation>
    <scope>NUCLEOTIDE SEQUENCE</scope>
    <source>
        <strain evidence="1">CBS 480.64</strain>
    </source>
</reference>
<evidence type="ECO:0008006" key="3">
    <source>
        <dbReference type="Google" id="ProtNLM"/>
    </source>
</evidence>
<dbReference type="EMBL" id="MU005978">
    <property type="protein sequence ID" value="KAF2860841.1"/>
    <property type="molecule type" value="Genomic_DNA"/>
</dbReference>
<dbReference type="CDD" id="cd20557">
    <property type="entry name" value="CYCLIN_ScPCL1-like"/>
    <property type="match status" value="1"/>
</dbReference>
<dbReference type="Proteomes" id="UP000799421">
    <property type="component" value="Unassembled WGS sequence"/>
</dbReference>
<organism evidence="1 2">
    <name type="scientific">Piedraia hortae CBS 480.64</name>
    <dbReference type="NCBI Taxonomy" id="1314780"/>
    <lineage>
        <taxon>Eukaryota</taxon>
        <taxon>Fungi</taxon>
        <taxon>Dikarya</taxon>
        <taxon>Ascomycota</taxon>
        <taxon>Pezizomycotina</taxon>
        <taxon>Dothideomycetes</taxon>
        <taxon>Dothideomycetidae</taxon>
        <taxon>Capnodiales</taxon>
        <taxon>Piedraiaceae</taxon>
        <taxon>Piedraia</taxon>
    </lineage>
</organism>
<name>A0A6A7C007_9PEZI</name>
<feature type="non-terminal residue" evidence="1">
    <location>
        <position position="1"/>
    </location>
</feature>
<dbReference type="Gene3D" id="1.10.472.10">
    <property type="entry name" value="Cyclin-like"/>
    <property type="match status" value="1"/>
</dbReference>
<dbReference type="GO" id="GO:0005634">
    <property type="term" value="C:nucleus"/>
    <property type="evidence" value="ECO:0007669"/>
    <property type="project" value="TreeGrafter"/>
</dbReference>
<dbReference type="InterPro" id="IPR036915">
    <property type="entry name" value="Cyclin-like_sf"/>
</dbReference>
<sequence>PSQVFNQQDHKAQFVSCLVTTTTDLVQHIWPNSANADPLPLDKFIEEVLRRSRMSYSTLQTALYYIADDEDNHPHPQQKRPHQKQLPSPLLCGRRMFLTALILATKYLQDKTYSLKAWSKMSGLRIAEIVALERLFLQTVQWNLHIPATKFRCFTSSILKYT</sequence>
<dbReference type="Pfam" id="PF08613">
    <property type="entry name" value="Cyclin"/>
    <property type="match status" value="1"/>
</dbReference>